<feature type="transmembrane region" description="Helical" evidence="8">
    <location>
        <begin position="73"/>
        <end position="91"/>
    </location>
</feature>
<feature type="transmembrane region" description="Helical" evidence="8">
    <location>
        <begin position="222"/>
        <end position="240"/>
    </location>
</feature>
<comment type="similarity">
    <text evidence="2 8">Belongs to the 4-toluene sulfonate uptake permease (TSUP) (TC 2.A.102) family.</text>
</comment>
<dbReference type="EMBL" id="JAAGWK010000010">
    <property type="protein sequence ID" value="NEL53835.1"/>
    <property type="molecule type" value="Genomic_DNA"/>
</dbReference>
<keyword evidence="5 8" id="KW-0812">Transmembrane</keyword>
<protein>
    <recommendedName>
        <fullName evidence="8">Probable membrane transporter protein</fullName>
    </recommendedName>
</protein>
<dbReference type="InterPro" id="IPR002781">
    <property type="entry name" value="TM_pro_TauE-like"/>
</dbReference>
<dbReference type="GO" id="GO:0005886">
    <property type="term" value="C:plasma membrane"/>
    <property type="evidence" value="ECO:0007669"/>
    <property type="project" value="UniProtKB-SubCell"/>
</dbReference>
<dbReference type="PANTHER" id="PTHR30269:SF37">
    <property type="entry name" value="MEMBRANE TRANSPORTER PROTEIN"/>
    <property type="match status" value="1"/>
</dbReference>
<evidence type="ECO:0000256" key="5">
    <source>
        <dbReference type="ARBA" id="ARBA00022692"/>
    </source>
</evidence>
<comment type="subcellular location">
    <subcellularLocation>
        <location evidence="1 8">Cell membrane</location>
        <topology evidence="1 8">Multi-pass membrane protein</topology>
    </subcellularLocation>
</comment>
<gene>
    <name evidence="9" type="ORF">G1H19_07465</name>
</gene>
<dbReference type="PANTHER" id="PTHR30269">
    <property type="entry name" value="TRANSMEMBRANE PROTEIN YFCA"/>
    <property type="match status" value="1"/>
</dbReference>
<keyword evidence="7 8" id="KW-0472">Membrane</keyword>
<sequence length="244" mass="24369">METVTEQVLVALAVLVGAAAQRVTGLGFALVAAPLLALVAGPVVGVSLSNALAVLLALLVLVRTWRDVWWRRAVLLVACSVVGVLAGSAVTRSAPEGALRIVMGGLVLVAVALVASRRPLPLVSGRGGAVVGGVASGFMNVTAGVGGPALAVHATADRWAPATFVATAQVYFLGVNTASLLTKGLPELPVGQWLTYTAALGVGVALGHLAGRHFPPGALRPAVLALAVAGGVITLLRGIAQALT</sequence>
<feature type="transmembrane region" description="Helical" evidence="8">
    <location>
        <begin position="36"/>
        <end position="61"/>
    </location>
</feature>
<feature type="transmembrane region" description="Helical" evidence="8">
    <location>
        <begin position="127"/>
        <end position="147"/>
    </location>
</feature>
<evidence type="ECO:0000313" key="9">
    <source>
        <dbReference type="EMBL" id="NEL53835.1"/>
    </source>
</evidence>
<comment type="caution">
    <text evidence="9">The sequence shown here is derived from an EMBL/GenBank/DDBJ whole genome shotgun (WGS) entry which is preliminary data.</text>
</comment>
<keyword evidence="3" id="KW-0813">Transport</keyword>
<feature type="transmembrane region" description="Helical" evidence="8">
    <location>
        <begin position="97"/>
        <end position="115"/>
    </location>
</feature>
<organism evidence="9 10">
    <name type="scientific">Goekera deserti</name>
    <dbReference type="NCBI Taxonomy" id="2497753"/>
    <lineage>
        <taxon>Bacteria</taxon>
        <taxon>Bacillati</taxon>
        <taxon>Actinomycetota</taxon>
        <taxon>Actinomycetes</taxon>
        <taxon>Geodermatophilales</taxon>
        <taxon>Geodermatophilaceae</taxon>
        <taxon>Goekera</taxon>
    </lineage>
</organism>
<keyword evidence="10" id="KW-1185">Reference proteome</keyword>
<keyword evidence="6 8" id="KW-1133">Transmembrane helix</keyword>
<dbReference type="InterPro" id="IPR052017">
    <property type="entry name" value="TSUP"/>
</dbReference>
<evidence type="ECO:0000256" key="6">
    <source>
        <dbReference type="ARBA" id="ARBA00022989"/>
    </source>
</evidence>
<evidence type="ECO:0000256" key="8">
    <source>
        <dbReference type="RuleBase" id="RU363041"/>
    </source>
</evidence>
<evidence type="ECO:0000256" key="3">
    <source>
        <dbReference type="ARBA" id="ARBA00022448"/>
    </source>
</evidence>
<evidence type="ECO:0000256" key="7">
    <source>
        <dbReference type="ARBA" id="ARBA00023136"/>
    </source>
</evidence>
<accession>A0A7K3WBI3</accession>
<name>A0A7K3WBI3_9ACTN</name>
<evidence type="ECO:0000256" key="1">
    <source>
        <dbReference type="ARBA" id="ARBA00004651"/>
    </source>
</evidence>
<dbReference type="AlphaFoldDB" id="A0A7K3WBI3"/>
<feature type="transmembrane region" description="Helical" evidence="8">
    <location>
        <begin position="159"/>
        <end position="181"/>
    </location>
</feature>
<evidence type="ECO:0000256" key="2">
    <source>
        <dbReference type="ARBA" id="ARBA00009142"/>
    </source>
</evidence>
<keyword evidence="4 8" id="KW-1003">Cell membrane</keyword>
<feature type="transmembrane region" description="Helical" evidence="8">
    <location>
        <begin position="193"/>
        <end position="210"/>
    </location>
</feature>
<reference evidence="9 10" key="1">
    <citation type="submission" date="2020-02" db="EMBL/GenBank/DDBJ databases">
        <title>The whole genome sequence of CPCC 205119.</title>
        <authorList>
            <person name="Jiang Z."/>
        </authorList>
    </citation>
    <scope>NUCLEOTIDE SEQUENCE [LARGE SCALE GENOMIC DNA]</scope>
    <source>
        <strain evidence="9 10">CPCC 205119</strain>
    </source>
</reference>
<dbReference type="RefSeq" id="WP_152729781.1">
    <property type="nucleotide sequence ID" value="NZ_JAABOZ010000002.1"/>
</dbReference>
<evidence type="ECO:0000313" key="10">
    <source>
        <dbReference type="Proteomes" id="UP000470470"/>
    </source>
</evidence>
<dbReference type="Pfam" id="PF01925">
    <property type="entry name" value="TauE"/>
    <property type="match status" value="1"/>
</dbReference>
<dbReference type="Proteomes" id="UP000470470">
    <property type="component" value="Unassembled WGS sequence"/>
</dbReference>
<evidence type="ECO:0000256" key="4">
    <source>
        <dbReference type="ARBA" id="ARBA00022475"/>
    </source>
</evidence>
<proteinExistence type="inferred from homology"/>